<dbReference type="RefSeq" id="WP_150006673.1">
    <property type="nucleotide sequence ID" value="NZ_BKCN01000001.1"/>
</dbReference>
<dbReference type="EMBL" id="BKCN01000001">
    <property type="protein sequence ID" value="GER02468.1"/>
    <property type="molecule type" value="Genomic_DNA"/>
</dbReference>
<dbReference type="Proteomes" id="UP000324996">
    <property type="component" value="Unassembled WGS sequence"/>
</dbReference>
<comment type="caution">
    <text evidence="2">The sequence shown here is derived from an EMBL/GenBank/DDBJ whole genome shotgun (WGS) entry which is preliminary data.</text>
</comment>
<keyword evidence="3" id="KW-1185">Reference proteome</keyword>
<gene>
    <name evidence="2" type="ORF">JCM17846_01500</name>
</gene>
<organism evidence="2 3">
    <name type="scientific">Iodidimonas nitroreducens</name>
    <dbReference type="NCBI Taxonomy" id="1236968"/>
    <lineage>
        <taxon>Bacteria</taxon>
        <taxon>Pseudomonadati</taxon>
        <taxon>Pseudomonadota</taxon>
        <taxon>Alphaproteobacteria</taxon>
        <taxon>Iodidimonadales</taxon>
        <taxon>Iodidimonadaceae</taxon>
        <taxon>Iodidimonas</taxon>
    </lineage>
</organism>
<dbReference type="AlphaFoldDB" id="A0A5A7N2X9"/>
<accession>A0A5A7N2X9</accession>
<evidence type="ECO:0000256" key="1">
    <source>
        <dbReference type="SAM" id="Phobius"/>
    </source>
</evidence>
<sequence>MITDMINGRKGLGILLVGLGLAALLWLLFFWPFSRQTIPVKGIAFVPAAFADLPGWGRDDLSPALAAFVTSCQKKQTLPADRPISCGDWRGGGRLAGGV</sequence>
<keyword evidence="1" id="KW-0812">Transmembrane</keyword>
<evidence type="ECO:0000313" key="2">
    <source>
        <dbReference type="EMBL" id="GER02468.1"/>
    </source>
</evidence>
<keyword evidence="1" id="KW-0472">Membrane</keyword>
<feature type="transmembrane region" description="Helical" evidence="1">
    <location>
        <begin position="12"/>
        <end position="33"/>
    </location>
</feature>
<name>A0A5A7N2X9_9PROT</name>
<protein>
    <submittedName>
        <fullName evidence="2">Uncharacterized protein</fullName>
    </submittedName>
</protein>
<dbReference type="SUPFAM" id="SSF50685">
    <property type="entry name" value="Barwin-like endoglucanases"/>
    <property type="match status" value="1"/>
</dbReference>
<proteinExistence type="predicted"/>
<reference evidence="2 3" key="1">
    <citation type="submission" date="2019-09" db="EMBL/GenBank/DDBJ databases">
        <title>NBRP : Genome information of microbial organism related human and environment.</title>
        <authorList>
            <person name="Hattori M."/>
            <person name="Oshima K."/>
            <person name="Inaba H."/>
            <person name="Suda W."/>
            <person name="Sakamoto M."/>
            <person name="Iino T."/>
            <person name="Kitahara M."/>
            <person name="Oshida Y."/>
            <person name="Iida T."/>
            <person name="Kudo T."/>
            <person name="Itoh T."/>
            <person name="Ohkuma M."/>
        </authorList>
    </citation>
    <scope>NUCLEOTIDE SEQUENCE [LARGE SCALE GENOMIC DNA]</scope>
    <source>
        <strain evidence="2 3">Q-1</strain>
    </source>
</reference>
<dbReference type="InterPro" id="IPR036908">
    <property type="entry name" value="RlpA-like_sf"/>
</dbReference>
<keyword evidence="1" id="KW-1133">Transmembrane helix</keyword>
<dbReference type="Gene3D" id="2.40.40.10">
    <property type="entry name" value="RlpA-like domain"/>
    <property type="match status" value="1"/>
</dbReference>
<evidence type="ECO:0000313" key="3">
    <source>
        <dbReference type="Proteomes" id="UP000324996"/>
    </source>
</evidence>